<dbReference type="SUPFAM" id="SSF56770">
    <property type="entry name" value="HydA/Nqo6-like"/>
    <property type="match status" value="1"/>
</dbReference>
<keyword evidence="1" id="KW-0560">Oxidoreductase</keyword>
<evidence type="ECO:0000313" key="3">
    <source>
        <dbReference type="EMBL" id="PKQ28651.1"/>
    </source>
</evidence>
<dbReference type="PANTHER" id="PTHR42845:SF2">
    <property type="entry name" value="F420-NON-REDUCING HYDROGENASE VHU SUBUNIT G"/>
    <property type="match status" value="1"/>
</dbReference>
<organism evidence="3 4">
    <name type="scientific">Candidatus Anoxymicrobium japonicum</name>
    <dbReference type="NCBI Taxonomy" id="2013648"/>
    <lineage>
        <taxon>Bacteria</taxon>
        <taxon>Bacillati</taxon>
        <taxon>Actinomycetota</taxon>
        <taxon>Candidatus Geothermincolia</taxon>
        <taxon>Candidatus Geothermincolales</taxon>
        <taxon>Candidatus Anoxymicrobiaceae</taxon>
        <taxon>Candidatus Anoxymicrobium</taxon>
    </lineage>
</organism>
<dbReference type="InterPro" id="IPR051349">
    <property type="entry name" value="Hydrogenase_assoc-protein"/>
</dbReference>
<dbReference type="GO" id="GO:0016491">
    <property type="term" value="F:oxidoreductase activity"/>
    <property type="evidence" value="ECO:0007669"/>
    <property type="project" value="UniProtKB-KW"/>
</dbReference>
<dbReference type="Gene3D" id="3.40.50.700">
    <property type="entry name" value="NADH:ubiquinone oxidoreductase-like, 20kDa subunit"/>
    <property type="match status" value="1"/>
</dbReference>
<evidence type="ECO:0000259" key="2">
    <source>
        <dbReference type="Pfam" id="PF01058"/>
    </source>
</evidence>
<evidence type="ECO:0000313" key="4">
    <source>
        <dbReference type="Proteomes" id="UP000233654"/>
    </source>
</evidence>
<comment type="caution">
    <text evidence="3">The sequence shown here is derived from an EMBL/GenBank/DDBJ whole genome shotgun (WGS) entry which is preliminary data.</text>
</comment>
<reference evidence="3 4" key="1">
    <citation type="journal article" date="2017" name="ISME J.">
        <title>Potential for microbial H2 and metal transformations associated with novel bacteria and archaea in deep terrestrial subsurface sediments.</title>
        <authorList>
            <person name="Hernsdorf A.W."/>
            <person name="Amano Y."/>
            <person name="Miyakawa K."/>
            <person name="Ise K."/>
            <person name="Suzuki Y."/>
            <person name="Anantharaman K."/>
            <person name="Probst A."/>
            <person name="Burstein D."/>
            <person name="Thomas B.C."/>
            <person name="Banfield J.F."/>
        </authorList>
    </citation>
    <scope>NUCLEOTIDE SEQUENCE [LARGE SCALE GENOMIC DNA]</scope>
    <source>
        <strain evidence="3">HGW-Actinobacteria-3</strain>
    </source>
</reference>
<dbReference type="Pfam" id="PF01058">
    <property type="entry name" value="Oxidored_q6"/>
    <property type="match status" value="1"/>
</dbReference>
<name>A0A2N3G7F9_9ACTN</name>
<dbReference type="GO" id="GO:0051536">
    <property type="term" value="F:iron-sulfur cluster binding"/>
    <property type="evidence" value="ECO:0007669"/>
    <property type="project" value="InterPro"/>
</dbReference>
<dbReference type="InterPro" id="IPR037024">
    <property type="entry name" value="NiFe_Hase_small_N_sf"/>
</dbReference>
<sequence>MAVRVLERSRSAGSLDTRRRQELRVAGIQELSAPKAHSRCWNKTWRIALSRFSRLHDRLYGNGARPAGRHEDWPLRTAGVQGASGDEEVMYVATVALSACGGCENALLSIGEPLIALLSEHAISFSSLLVDRRSISPSDVVLVSGCISNDEERAIASEIAHISRKIIAVGSCAVYGGLFGSRKIIDNSCDDALDAILPRVFEHVEPLDSRVDVELYVPGCPPPPDLIFEALKSALEGHAPPHLNSTVCSDCTRRVARKSAKAFQLHPGPGVPESVCILNSGVLCMGPVTRGGCRAACPQVAAACLGCRGPADAVLSSQLHSVRSDLITYIARTTGSREEKVARQIEPMRQALYMFTGSDPVTKAKVKEMAPDD</sequence>
<gene>
    <name evidence="3" type="ORF">CVT63_01690</name>
</gene>
<dbReference type="Proteomes" id="UP000233654">
    <property type="component" value="Unassembled WGS sequence"/>
</dbReference>
<evidence type="ECO:0000256" key="1">
    <source>
        <dbReference type="ARBA" id="ARBA00023002"/>
    </source>
</evidence>
<dbReference type="AlphaFoldDB" id="A0A2N3G7F9"/>
<dbReference type="PANTHER" id="PTHR42845">
    <property type="entry name" value="COENZYME F420-REDUCING HYDROGENASE, GAMMA SUBUNIT"/>
    <property type="match status" value="1"/>
</dbReference>
<dbReference type="InterPro" id="IPR006137">
    <property type="entry name" value="NADH_UbQ_OxRdtase-like_20kDa"/>
</dbReference>
<dbReference type="EMBL" id="PHEX01000009">
    <property type="protein sequence ID" value="PKQ28651.1"/>
    <property type="molecule type" value="Genomic_DNA"/>
</dbReference>
<accession>A0A2N3G7F9</accession>
<feature type="domain" description="NADH:ubiquinone oxidoreductase-like 20kDa subunit" evidence="2">
    <location>
        <begin position="100"/>
        <end position="232"/>
    </location>
</feature>
<proteinExistence type="predicted"/>
<protein>
    <recommendedName>
        <fullName evidence="2">NADH:ubiquinone oxidoreductase-like 20kDa subunit domain-containing protein</fullName>
    </recommendedName>
</protein>